<keyword evidence="10 14" id="KW-0067">ATP-binding</keyword>
<evidence type="ECO:0000313" key="17">
    <source>
        <dbReference type="EMBL" id="MDQ9172170.1"/>
    </source>
</evidence>
<comment type="function">
    <text evidence="14">Member of a two-component regulatory system.</text>
</comment>
<dbReference type="PANTHER" id="PTHR45436">
    <property type="entry name" value="SENSOR HISTIDINE KINASE YKOH"/>
    <property type="match status" value="1"/>
</dbReference>
<dbReference type="CDD" id="cd00075">
    <property type="entry name" value="HATPase"/>
    <property type="match status" value="1"/>
</dbReference>
<keyword evidence="5" id="KW-0597">Phosphoprotein</keyword>
<evidence type="ECO:0000256" key="5">
    <source>
        <dbReference type="ARBA" id="ARBA00022553"/>
    </source>
</evidence>
<evidence type="ECO:0000256" key="6">
    <source>
        <dbReference type="ARBA" id="ARBA00022679"/>
    </source>
</evidence>
<feature type="domain" description="Histidine kinase" evidence="15">
    <location>
        <begin position="255"/>
        <end position="471"/>
    </location>
</feature>
<evidence type="ECO:0000256" key="13">
    <source>
        <dbReference type="ARBA" id="ARBA00023136"/>
    </source>
</evidence>
<evidence type="ECO:0000256" key="11">
    <source>
        <dbReference type="ARBA" id="ARBA00022989"/>
    </source>
</evidence>
<dbReference type="EMBL" id="JAUYVH010000017">
    <property type="protein sequence ID" value="MDQ9172170.1"/>
    <property type="molecule type" value="Genomic_DNA"/>
</dbReference>
<organism evidence="17 18">
    <name type="scientific">Keguizhuia sedimenti</name>
    <dbReference type="NCBI Taxonomy" id="3064264"/>
    <lineage>
        <taxon>Bacteria</taxon>
        <taxon>Pseudomonadati</taxon>
        <taxon>Pseudomonadota</taxon>
        <taxon>Betaproteobacteria</taxon>
        <taxon>Burkholderiales</taxon>
        <taxon>Oxalobacteraceae</taxon>
        <taxon>Keguizhuia</taxon>
    </lineage>
</organism>
<evidence type="ECO:0000256" key="9">
    <source>
        <dbReference type="ARBA" id="ARBA00022777"/>
    </source>
</evidence>
<dbReference type="SMART" id="SM00388">
    <property type="entry name" value="HisKA"/>
    <property type="match status" value="1"/>
</dbReference>
<reference evidence="17 18" key="1">
    <citation type="submission" date="2023-08" db="EMBL/GenBank/DDBJ databases">
        <title>Oxalobacteraceae gen .nov., isolated from river sludge outside the plant.</title>
        <authorList>
            <person name="Zhao S.Y."/>
        </authorList>
    </citation>
    <scope>NUCLEOTIDE SEQUENCE [LARGE SCALE GENOMIC DNA]</scope>
    <source>
        <strain evidence="17 18">R-40</strain>
    </source>
</reference>
<keyword evidence="13 14" id="KW-0472">Membrane</keyword>
<evidence type="ECO:0000256" key="12">
    <source>
        <dbReference type="ARBA" id="ARBA00023012"/>
    </source>
</evidence>
<evidence type="ECO:0000256" key="8">
    <source>
        <dbReference type="ARBA" id="ARBA00022741"/>
    </source>
</evidence>
<evidence type="ECO:0000313" key="18">
    <source>
        <dbReference type="Proteomes" id="UP001225596"/>
    </source>
</evidence>
<dbReference type="InterPro" id="IPR003660">
    <property type="entry name" value="HAMP_dom"/>
</dbReference>
<dbReference type="RefSeq" id="WP_338438180.1">
    <property type="nucleotide sequence ID" value="NZ_JAUYVH010000017.1"/>
</dbReference>
<keyword evidence="4 14" id="KW-0997">Cell inner membrane</keyword>
<dbReference type="SMART" id="SM00304">
    <property type="entry name" value="HAMP"/>
    <property type="match status" value="1"/>
</dbReference>
<dbReference type="PRINTS" id="PR00344">
    <property type="entry name" value="BCTRLSENSOR"/>
</dbReference>
<feature type="domain" description="HAMP" evidence="16">
    <location>
        <begin position="194"/>
        <end position="247"/>
    </location>
</feature>
<keyword evidence="7 14" id="KW-0812">Transmembrane</keyword>
<keyword evidence="9 14" id="KW-0418">Kinase</keyword>
<dbReference type="NCBIfam" id="TIGR01386">
    <property type="entry name" value="cztS_silS_copS"/>
    <property type="match status" value="1"/>
</dbReference>
<dbReference type="GO" id="GO:0004673">
    <property type="term" value="F:protein histidine kinase activity"/>
    <property type="evidence" value="ECO:0007669"/>
    <property type="project" value="UniProtKB-EC"/>
</dbReference>
<keyword evidence="8 14" id="KW-0547">Nucleotide-binding</keyword>
<dbReference type="SUPFAM" id="SSF47384">
    <property type="entry name" value="Homodimeric domain of signal transducing histidine kinase"/>
    <property type="match status" value="1"/>
</dbReference>
<evidence type="ECO:0000256" key="10">
    <source>
        <dbReference type="ARBA" id="ARBA00022840"/>
    </source>
</evidence>
<evidence type="ECO:0000259" key="15">
    <source>
        <dbReference type="PROSITE" id="PS50109"/>
    </source>
</evidence>
<dbReference type="InterPro" id="IPR050428">
    <property type="entry name" value="TCS_sensor_his_kinase"/>
</dbReference>
<dbReference type="SUPFAM" id="SSF55874">
    <property type="entry name" value="ATPase domain of HSP90 chaperone/DNA topoisomerase II/histidine kinase"/>
    <property type="match status" value="1"/>
</dbReference>
<dbReference type="EC" id="2.7.13.3" evidence="14"/>
<dbReference type="InterPro" id="IPR003594">
    <property type="entry name" value="HATPase_dom"/>
</dbReference>
<keyword evidence="6 14" id="KW-0808">Transferase</keyword>
<dbReference type="InterPro" id="IPR004358">
    <property type="entry name" value="Sig_transdc_His_kin-like_C"/>
</dbReference>
<protein>
    <recommendedName>
        <fullName evidence="14">Sensor protein</fullName>
        <ecNumber evidence="14">2.7.13.3</ecNumber>
    </recommendedName>
</protein>
<feature type="transmembrane region" description="Helical" evidence="14">
    <location>
        <begin position="174"/>
        <end position="193"/>
    </location>
</feature>
<evidence type="ECO:0000259" key="16">
    <source>
        <dbReference type="PROSITE" id="PS50885"/>
    </source>
</evidence>
<dbReference type="InterPro" id="IPR036097">
    <property type="entry name" value="HisK_dim/P_sf"/>
</dbReference>
<gene>
    <name evidence="17" type="ORF">Q8A64_17290</name>
</gene>
<dbReference type="InterPro" id="IPR003661">
    <property type="entry name" value="HisK_dim/P_dom"/>
</dbReference>
<dbReference type="PROSITE" id="PS50109">
    <property type="entry name" value="HIS_KIN"/>
    <property type="match status" value="1"/>
</dbReference>
<evidence type="ECO:0000256" key="2">
    <source>
        <dbReference type="ARBA" id="ARBA00004533"/>
    </source>
</evidence>
<feature type="transmembrane region" description="Helical" evidence="14">
    <location>
        <begin position="12"/>
        <end position="33"/>
    </location>
</feature>
<dbReference type="Gene3D" id="3.30.565.10">
    <property type="entry name" value="Histidine kinase-like ATPase, C-terminal domain"/>
    <property type="match status" value="1"/>
</dbReference>
<proteinExistence type="predicted"/>
<dbReference type="Gene3D" id="6.10.340.10">
    <property type="match status" value="1"/>
</dbReference>
<dbReference type="Pfam" id="PF00512">
    <property type="entry name" value="HisKA"/>
    <property type="match status" value="1"/>
</dbReference>
<comment type="catalytic activity">
    <reaction evidence="1 14">
        <text>ATP + protein L-histidine = ADP + protein N-phospho-L-histidine.</text>
        <dbReference type="EC" id="2.7.13.3"/>
    </reaction>
</comment>
<dbReference type="PROSITE" id="PS50885">
    <property type="entry name" value="HAMP"/>
    <property type="match status" value="1"/>
</dbReference>
<keyword evidence="18" id="KW-1185">Reference proteome</keyword>
<dbReference type="Gene3D" id="1.10.287.130">
    <property type="match status" value="1"/>
</dbReference>
<dbReference type="Pfam" id="PF00672">
    <property type="entry name" value="HAMP"/>
    <property type="match status" value="1"/>
</dbReference>
<evidence type="ECO:0000256" key="4">
    <source>
        <dbReference type="ARBA" id="ARBA00022519"/>
    </source>
</evidence>
<keyword evidence="3 14" id="KW-1003">Cell membrane</keyword>
<keyword evidence="12 14" id="KW-0902">Two-component regulatory system</keyword>
<dbReference type="InterPro" id="IPR005467">
    <property type="entry name" value="His_kinase_dom"/>
</dbReference>
<dbReference type="Proteomes" id="UP001225596">
    <property type="component" value="Unassembled WGS sequence"/>
</dbReference>
<name>A0ABU1BT26_9BURK</name>
<dbReference type="SUPFAM" id="SSF158472">
    <property type="entry name" value="HAMP domain-like"/>
    <property type="match status" value="1"/>
</dbReference>
<evidence type="ECO:0000256" key="7">
    <source>
        <dbReference type="ARBA" id="ARBA00022692"/>
    </source>
</evidence>
<sequence length="498" mass="55534">MSLRRLPTLTARIVALFSLTALMTFAGIGTYLYQSLDAQLKLRDDHELLGKVDQLRYLLSQTPSVEAIQKDPHRFYDATGKHEGLMVVLQSSGGLELMRSGLPRSASLPALSTIPADAEPSEEDLTSWKLDENASARVVAAWGKLQDQRSEVRIILARSNAELTTLLASYKKDVMFSMLAGIFFAVLLGYLVVRASLRPIRHIAAQARSISAQHLDKRLNASTAPGELQILVESFNAVLNRLQESFQRLSQFSADLAHDMRTPLNNLMVQTQVALSHPRSQEEYQALLGSNLEEYERLARMVESMLFLARADHAQIGLDWQKLDARNEMHRIAEYFEGVAEEKGVHCKVEAEEGVVVWADPVLFRRAVNNLMVNAIRYTPEGGTIHLRVTPGPDGQTISIINPGPGIDKAHLPRIFDRFYRVDRARTESASSTGLGLAIVHTIMKLHGGRAEVESEPNRFTSFMLIFPKQPDTIVVTGHMANNARDHAGVERNEAWQK</sequence>
<dbReference type="InterPro" id="IPR036890">
    <property type="entry name" value="HATPase_C_sf"/>
</dbReference>
<dbReference type="SMART" id="SM00387">
    <property type="entry name" value="HATPase_c"/>
    <property type="match status" value="1"/>
</dbReference>
<evidence type="ECO:0000256" key="1">
    <source>
        <dbReference type="ARBA" id="ARBA00000085"/>
    </source>
</evidence>
<evidence type="ECO:0000256" key="3">
    <source>
        <dbReference type="ARBA" id="ARBA00022475"/>
    </source>
</evidence>
<dbReference type="CDD" id="cd00082">
    <property type="entry name" value="HisKA"/>
    <property type="match status" value="1"/>
</dbReference>
<keyword evidence="11 14" id="KW-1133">Transmembrane helix</keyword>
<comment type="caution">
    <text evidence="17">The sequence shown here is derived from an EMBL/GenBank/DDBJ whole genome shotgun (WGS) entry which is preliminary data.</text>
</comment>
<dbReference type="InterPro" id="IPR006290">
    <property type="entry name" value="CztS_silS_copS"/>
</dbReference>
<comment type="subcellular location">
    <subcellularLocation>
        <location evidence="2 14">Cell inner membrane</location>
    </subcellularLocation>
</comment>
<dbReference type="PANTHER" id="PTHR45436:SF3">
    <property type="entry name" value="SENSOR HISTIDINE KINASE HPRS"/>
    <property type="match status" value="1"/>
</dbReference>
<dbReference type="Pfam" id="PF02518">
    <property type="entry name" value="HATPase_c"/>
    <property type="match status" value="1"/>
</dbReference>
<accession>A0ABU1BT26</accession>
<evidence type="ECO:0000256" key="14">
    <source>
        <dbReference type="RuleBase" id="RU364088"/>
    </source>
</evidence>